<comment type="caution">
    <text evidence="3">The sequence shown here is derived from an EMBL/GenBank/DDBJ whole genome shotgun (WGS) entry which is preliminary data.</text>
</comment>
<evidence type="ECO:0000313" key="4">
    <source>
        <dbReference type="Proteomes" id="UP000612855"/>
    </source>
</evidence>
<feature type="domain" description="Enoyl reductase (ER)" evidence="2">
    <location>
        <begin position="10"/>
        <end position="329"/>
    </location>
</feature>
<gene>
    <name evidence="3" type="ORF">GCM10011360_37840</name>
</gene>
<dbReference type="InterPro" id="IPR013149">
    <property type="entry name" value="ADH-like_C"/>
</dbReference>
<dbReference type="Gene3D" id="3.40.50.720">
    <property type="entry name" value="NAD(P)-binding Rossmann-like Domain"/>
    <property type="match status" value="1"/>
</dbReference>
<dbReference type="Pfam" id="PF00107">
    <property type="entry name" value="ADH_zinc_N"/>
    <property type="match status" value="1"/>
</dbReference>
<evidence type="ECO:0000313" key="3">
    <source>
        <dbReference type="EMBL" id="GGE47034.1"/>
    </source>
</evidence>
<name>A0A917EJ07_9RHOB</name>
<evidence type="ECO:0000259" key="2">
    <source>
        <dbReference type="SMART" id="SM00829"/>
    </source>
</evidence>
<organism evidence="3 4">
    <name type="scientific">Primorskyibacter flagellatus</name>
    <dbReference type="NCBI Taxonomy" id="1387277"/>
    <lineage>
        <taxon>Bacteria</taxon>
        <taxon>Pseudomonadati</taxon>
        <taxon>Pseudomonadota</taxon>
        <taxon>Alphaproteobacteria</taxon>
        <taxon>Rhodobacterales</taxon>
        <taxon>Roseobacteraceae</taxon>
        <taxon>Primorskyibacter</taxon>
    </lineage>
</organism>
<dbReference type="InterPro" id="IPR013154">
    <property type="entry name" value="ADH-like_N"/>
</dbReference>
<dbReference type="CDD" id="cd08241">
    <property type="entry name" value="QOR1"/>
    <property type="match status" value="1"/>
</dbReference>
<reference evidence="4" key="1">
    <citation type="journal article" date="2019" name="Int. J. Syst. Evol. Microbiol.">
        <title>The Global Catalogue of Microorganisms (GCM) 10K type strain sequencing project: providing services to taxonomists for standard genome sequencing and annotation.</title>
        <authorList>
            <consortium name="The Broad Institute Genomics Platform"/>
            <consortium name="The Broad Institute Genome Sequencing Center for Infectious Disease"/>
            <person name="Wu L."/>
            <person name="Ma J."/>
        </authorList>
    </citation>
    <scope>NUCLEOTIDE SEQUENCE [LARGE SCALE GENOMIC DNA]</scope>
    <source>
        <strain evidence="4">CGMCC 1.12664</strain>
    </source>
</reference>
<dbReference type="PANTHER" id="PTHR43677:SF4">
    <property type="entry name" value="QUINONE OXIDOREDUCTASE-LIKE PROTEIN 2"/>
    <property type="match status" value="1"/>
</dbReference>
<dbReference type="Proteomes" id="UP000612855">
    <property type="component" value="Unassembled WGS sequence"/>
</dbReference>
<evidence type="ECO:0000256" key="1">
    <source>
        <dbReference type="SAM" id="MobiDB-lite"/>
    </source>
</evidence>
<dbReference type="InterPro" id="IPR011032">
    <property type="entry name" value="GroES-like_sf"/>
</dbReference>
<keyword evidence="4" id="KW-1185">Reference proteome</keyword>
<accession>A0A917EJ07</accession>
<dbReference type="SUPFAM" id="SSF51735">
    <property type="entry name" value="NAD(P)-binding Rossmann-fold domains"/>
    <property type="match status" value="1"/>
</dbReference>
<dbReference type="Pfam" id="PF08240">
    <property type="entry name" value="ADH_N"/>
    <property type="match status" value="1"/>
</dbReference>
<dbReference type="AlphaFoldDB" id="A0A917EJ07"/>
<dbReference type="InterPro" id="IPR051397">
    <property type="entry name" value="Zn-ADH-like_protein"/>
</dbReference>
<feature type="region of interest" description="Disordered" evidence="1">
    <location>
        <begin position="1"/>
        <end position="26"/>
    </location>
</feature>
<dbReference type="InterPro" id="IPR036291">
    <property type="entry name" value="NAD(P)-bd_dom_sf"/>
</dbReference>
<protein>
    <submittedName>
        <fullName evidence="3">NADPH:quinone oxidoreductase</fullName>
    </submittedName>
</protein>
<dbReference type="InterPro" id="IPR020843">
    <property type="entry name" value="ER"/>
</dbReference>
<dbReference type="SUPFAM" id="SSF50129">
    <property type="entry name" value="GroES-like"/>
    <property type="match status" value="1"/>
</dbReference>
<dbReference type="SMART" id="SM00829">
    <property type="entry name" value="PKS_ER"/>
    <property type="match status" value="1"/>
</dbReference>
<sequence length="332" mass="34915">MKALLSTRPGGPETLEFSDIPRPDPGPGEIRVRVRAAGINFPDLLIIEDKYQFRPDRPFAPGAEFAGEVTATGPGVTGFAAGDRVMGMGLWGALAEEVCAKAAQCCHLPDSVPFDIAAAVQFTYGTALYALSERGQLEAGETLVVLGAAGGVGLSAVQLGRQMGARVIAAVSSRDKLDTALAEGAADGVIYPKGDMDRTAQKAFSEALRDKTGSHGSDVIFDTVGGAYCEPALRTMAWKGRYLVIGFPAGIPSIPANLPLLKSCDIRGIFWGAAIERDGRAYSDTMAQLLAMLERGEIRPHIHARHDLSDGAAAIAELAARTVRGKVIVTVP</sequence>
<dbReference type="RefSeq" id="WP_188479378.1">
    <property type="nucleotide sequence ID" value="NZ_BMFJ01000002.1"/>
</dbReference>
<dbReference type="GO" id="GO:0016491">
    <property type="term" value="F:oxidoreductase activity"/>
    <property type="evidence" value="ECO:0007669"/>
    <property type="project" value="InterPro"/>
</dbReference>
<dbReference type="Gene3D" id="3.90.180.10">
    <property type="entry name" value="Medium-chain alcohol dehydrogenases, catalytic domain"/>
    <property type="match status" value="1"/>
</dbReference>
<dbReference type="PANTHER" id="PTHR43677">
    <property type="entry name" value="SHORT-CHAIN DEHYDROGENASE/REDUCTASE"/>
    <property type="match status" value="1"/>
</dbReference>
<dbReference type="EMBL" id="BMFJ01000002">
    <property type="protein sequence ID" value="GGE47034.1"/>
    <property type="molecule type" value="Genomic_DNA"/>
</dbReference>
<proteinExistence type="predicted"/>